<dbReference type="RefSeq" id="WP_160918237.1">
    <property type="nucleotide sequence ID" value="NZ_WMEY01000001.1"/>
</dbReference>
<sequence length="83" mass="9593">MYQISRAKKKELVERIQSFFYEERNEEIGDLAAENVLHFVMSEIGPTLYNAGISDAIGMTEQKWISIEQDLEALKKPDSEVNR</sequence>
<dbReference type="EMBL" id="WMEY01000001">
    <property type="protein sequence ID" value="MYL62410.1"/>
    <property type="molecule type" value="Genomic_DNA"/>
</dbReference>
<accession>A0A845ET22</accession>
<dbReference type="InterPro" id="IPR018680">
    <property type="entry name" value="DUF2164"/>
</dbReference>
<reference evidence="1 2" key="1">
    <citation type="submission" date="2019-11" db="EMBL/GenBank/DDBJ databases">
        <title>Genome sequences of 17 halophilic strains isolated from different environments.</title>
        <authorList>
            <person name="Furrow R.E."/>
        </authorList>
    </citation>
    <scope>NUCLEOTIDE SEQUENCE [LARGE SCALE GENOMIC DNA]</scope>
    <source>
        <strain evidence="1 2">22506_14_FS</strain>
    </source>
</reference>
<evidence type="ECO:0000313" key="2">
    <source>
        <dbReference type="Proteomes" id="UP000447833"/>
    </source>
</evidence>
<dbReference type="Proteomes" id="UP000447833">
    <property type="component" value="Unassembled WGS sequence"/>
</dbReference>
<dbReference type="AlphaFoldDB" id="A0A845ET22"/>
<dbReference type="Pfam" id="PF09932">
    <property type="entry name" value="DUF2164"/>
    <property type="match status" value="1"/>
</dbReference>
<proteinExistence type="predicted"/>
<organism evidence="1 2">
    <name type="scientific">Guptibacillus hwajinpoensis</name>
    <dbReference type="NCBI Taxonomy" id="208199"/>
    <lineage>
        <taxon>Bacteria</taxon>
        <taxon>Bacillati</taxon>
        <taxon>Bacillota</taxon>
        <taxon>Bacilli</taxon>
        <taxon>Bacillales</taxon>
        <taxon>Guptibacillaceae</taxon>
        <taxon>Guptibacillus</taxon>
    </lineage>
</organism>
<comment type="caution">
    <text evidence="1">The sequence shown here is derived from an EMBL/GenBank/DDBJ whole genome shotgun (WGS) entry which is preliminary data.</text>
</comment>
<name>A0A845ET22_9BACL</name>
<gene>
    <name evidence="1" type="ORF">GLW07_03465</name>
</gene>
<evidence type="ECO:0000313" key="1">
    <source>
        <dbReference type="EMBL" id="MYL62410.1"/>
    </source>
</evidence>
<protein>
    <submittedName>
        <fullName evidence="1">DUF2164 family protein</fullName>
    </submittedName>
</protein>